<evidence type="ECO:0000313" key="1">
    <source>
        <dbReference type="EMBL" id="GGF49909.1"/>
    </source>
</evidence>
<dbReference type="PANTHER" id="PTHR48098:SF6">
    <property type="entry name" value="FERRI-BACILLIBACTIN ESTERASE BESA"/>
    <property type="match status" value="1"/>
</dbReference>
<protein>
    <recommendedName>
        <fullName evidence="3">Esterase</fullName>
    </recommendedName>
</protein>
<evidence type="ECO:0008006" key="3">
    <source>
        <dbReference type="Google" id="ProtNLM"/>
    </source>
</evidence>
<comment type="caution">
    <text evidence="1">The sequence shown here is derived from an EMBL/GenBank/DDBJ whole genome shotgun (WGS) entry which is preliminary data.</text>
</comment>
<proteinExistence type="predicted"/>
<dbReference type="Proteomes" id="UP000605670">
    <property type="component" value="Unassembled WGS sequence"/>
</dbReference>
<evidence type="ECO:0000313" key="2">
    <source>
        <dbReference type="Proteomes" id="UP000605670"/>
    </source>
</evidence>
<dbReference type="RefSeq" id="WP_188429863.1">
    <property type="nucleotide sequence ID" value="NZ_BAABKH010000001.1"/>
</dbReference>
<reference evidence="1" key="1">
    <citation type="journal article" date="2014" name="Int. J. Syst. Evol. Microbiol.">
        <title>Complete genome sequence of Corynebacterium casei LMG S-19264T (=DSM 44701T), isolated from a smear-ripened cheese.</title>
        <authorList>
            <consortium name="US DOE Joint Genome Institute (JGI-PGF)"/>
            <person name="Walter F."/>
            <person name="Albersmeier A."/>
            <person name="Kalinowski J."/>
            <person name="Ruckert C."/>
        </authorList>
    </citation>
    <scope>NUCLEOTIDE SEQUENCE</scope>
    <source>
        <strain evidence="1">CGMCC 1.12160</strain>
    </source>
</reference>
<dbReference type="Gene3D" id="3.40.50.1820">
    <property type="entry name" value="alpha/beta hydrolase"/>
    <property type="match status" value="1"/>
</dbReference>
<accession>A0A917BL72</accession>
<gene>
    <name evidence="1" type="ORF">GCM10011366_17240</name>
</gene>
<dbReference type="InterPro" id="IPR050583">
    <property type="entry name" value="Mycobacterial_A85_antigen"/>
</dbReference>
<dbReference type="Pfam" id="PF00756">
    <property type="entry name" value="Esterase"/>
    <property type="match status" value="1"/>
</dbReference>
<dbReference type="InterPro" id="IPR029058">
    <property type="entry name" value="AB_hydrolase_fold"/>
</dbReference>
<keyword evidence="2" id="KW-1185">Reference proteome</keyword>
<dbReference type="AlphaFoldDB" id="A0A917BL72"/>
<dbReference type="InterPro" id="IPR000801">
    <property type="entry name" value="Esterase-like"/>
</dbReference>
<reference evidence="1" key="2">
    <citation type="submission" date="2020-09" db="EMBL/GenBank/DDBJ databases">
        <authorList>
            <person name="Sun Q."/>
            <person name="Zhou Y."/>
        </authorList>
    </citation>
    <scope>NUCLEOTIDE SEQUENCE</scope>
    <source>
        <strain evidence="1">CGMCC 1.12160</strain>
    </source>
</reference>
<dbReference type="PANTHER" id="PTHR48098">
    <property type="entry name" value="ENTEROCHELIN ESTERASE-RELATED"/>
    <property type="match status" value="1"/>
</dbReference>
<dbReference type="EMBL" id="BMEM01000002">
    <property type="protein sequence ID" value="GGF49909.1"/>
    <property type="molecule type" value="Genomic_DNA"/>
</dbReference>
<dbReference type="SUPFAM" id="SSF53474">
    <property type="entry name" value="alpha/beta-Hydrolases"/>
    <property type="match status" value="1"/>
</dbReference>
<sequence>MRLPAADLRPIPHLGLRGDLRSWRDVELPGLDRRAEVYVWLPPGHDVGEDRYPVLYLHDGHNVFLDERAFGGVSWGVDAAMTRLAQEGLPAIVVAVPCHLTERADEYTPYHLPGVGGGRADRYAAFLADHLKPAVDAALRTRPEPEHTVTAGSSLGGVVSAYLWSTRPDVFGGAGVFSPAWWWPDTAHGERGLADVEEALAKPRTHGRVYLDVGGREHHLDEDVRRHYVVAAERLAARLRGAGVPLRYLYDSQAYHFESAWAERFAPAVRWLLQGYAVAPPPYVQRDLATQGRA</sequence>
<name>A0A917BL72_9MICO</name>
<organism evidence="1 2">
    <name type="scientific">Ornithinimicrobium tianjinense</name>
    <dbReference type="NCBI Taxonomy" id="1195761"/>
    <lineage>
        <taxon>Bacteria</taxon>
        <taxon>Bacillati</taxon>
        <taxon>Actinomycetota</taxon>
        <taxon>Actinomycetes</taxon>
        <taxon>Micrococcales</taxon>
        <taxon>Ornithinimicrobiaceae</taxon>
        <taxon>Ornithinimicrobium</taxon>
    </lineage>
</organism>